<protein>
    <submittedName>
        <fullName evidence="1">Uncharacterized protein</fullName>
    </submittedName>
</protein>
<evidence type="ECO:0000313" key="1">
    <source>
        <dbReference type="EMBL" id="SEG16869.1"/>
    </source>
</evidence>
<proteinExistence type="predicted"/>
<name>A0A1H5XYG9_9HYPH</name>
<organism evidence="1 2">
    <name type="scientific">Bosea lathyri</name>
    <dbReference type="NCBI Taxonomy" id="1036778"/>
    <lineage>
        <taxon>Bacteria</taxon>
        <taxon>Pseudomonadati</taxon>
        <taxon>Pseudomonadota</taxon>
        <taxon>Alphaproteobacteria</taxon>
        <taxon>Hyphomicrobiales</taxon>
        <taxon>Boseaceae</taxon>
        <taxon>Bosea</taxon>
    </lineage>
</organism>
<dbReference type="RefSeq" id="WP_160115710.1">
    <property type="nucleotide sequence ID" value="NZ_FNUY01000003.1"/>
</dbReference>
<evidence type="ECO:0000313" key="2">
    <source>
        <dbReference type="Proteomes" id="UP000236743"/>
    </source>
</evidence>
<keyword evidence="2" id="KW-1185">Reference proteome</keyword>
<dbReference type="AlphaFoldDB" id="A0A1H5XYG9"/>
<accession>A0A1H5XYG9</accession>
<dbReference type="EMBL" id="FNUY01000003">
    <property type="protein sequence ID" value="SEG16869.1"/>
    <property type="molecule type" value="Genomic_DNA"/>
</dbReference>
<dbReference type="Proteomes" id="UP000236743">
    <property type="component" value="Unassembled WGS sequence"/>
</dbReference>
<gene>
    <name evidence="1" type="ORF">SAMN04488115_103452</name>
</gene>
<reference evidence="1 2" key="1">
    <citation type="submission" date="2016-10" db="EMBL/GenBank/DDBJ databases">
        <authorList>
            <person name="de Groot N.N."/>
        </authorList>
    </citation>
    <scope>NUCLEOTIDE SEQUENCE [LARGE SCALE GENOMIC DNA]</scope>
    <source>
        <strain evidence="1 2">DSM 26656</strain>
    </source>
</reference>
<sequence length="49" mass="5117">MATIRLRANGGGGCIELLGQAPDLQRQDTIIVLVGESERGSDDSAFVVS</sequence>